<feature type="chain" id="PRO_5035802915" description="PSI domain-containing protein" evidence="2">
    <location>
        <begin position="19"/>
        <end position="169"/>
    </location>
</feature>
<evidence type="ECO:0000256" key="1">
    <source>
        <dbReference type="SAM" id="Phobius"/>
    </source>
</evidence>
<organism evidence="3 4">
    <name type="scientific">Caenorhabditis auriculariae</name>
    <dbReference type="NCBI Taxonomy" id="2777116"/>
    <lineage>
        <taxon>Eukaryota</taxon>
        <taxon>Metazoa</taxon>
        <taxon>Ecdysozoa</taxon>
        <taxon>Nematoda</taxon>
        <taxon>Chromadorea</taxon>
        <taxon>Rhabditida</taxon>
        <taxon>Rhabditina</taxon>
        <taxon>Rhabditomorpha</taxon>
        <taxon>Rhabditoidea</taxon>
        <taxon>Rhabditidae</taxon>
        <taxon>Peloderinae</taxon>
        <taxon>Caenorhabditis</taxon>
    </lineage>
</organism>
<dbReference type="GO" id="GO:0006606">
    <property type="term" value="P:protein import into nucleus"/>
    <property type="evidence" value="ECO:0007669"/>
    <property type="project" value="TreeGrafter"/>
</dbReference>
<keyword evidence="4" id="KW-1185">Reference proteome</keyword>
<name>A0A8S1GY57_9PELO</name>
<proteinExistence type="predicted"/>
<dbReference type="EMBL" id="CAJGYM010000008">
    <property type="protein sequence ID" value="CAD6188369.1"/>
    <property type="molecule type" value="Genomic_DNA"/>
</dbReference>
<feature type="transmembrane region" description="Helical" evidence="1">
    <location>
        <begin position="81"/>
        <end position="105"/>
    </location>
</feature>
<accession>A0A8S1GY57</accession>
<keyword evidence="1" id="KW-0472">Membrane</keyword>
<dbReference type="PANTHER" id="PTHR15191:SF3">
    <property type="entry name" value="PITUITARY TUMOR-TRANSFORMING GENE PROTEIN-BINDING FACTOR"/>
    <property type="match status" value="1"/>
</dbReference>
<feature type="signal peptide" evidence="2">
    <location>
        <begin position="1"/>
        <end position="18"/>
    </location>
</feature>
<comment type="caution">
    <text evidence="3">The sequence shown here is derived from an EMBL/GenBank/DDBJ whole genome shotgun (WGS) entry which is preliminary data.</text>
</comment>
<sequence length="169" mass="19376">MWPRIGILSLFLVQIAAAQLDAEECALHEDELQTCETCIGKGTKCFWCGGHKQECLPYEWYFPNCDLKDAKHNYCWVSTSAGVIVAAVACGLIAVILIACLFYCLCRCNQYRKQKEKARGISWNQEQAVNRAQMKERHDLRTNQRQAELEAYRMKYGLPMKKDSKTGKK</sequence>
<dbReference type="AlphaFoldDB" id="A0A8S1GY57"/>
<keyword evidence="2" id="KW-0732">Signal</keyword>
<dbReference type="GO" id="GO:0005737">
    <property type="term" value="C:cytoplasm"/>
    <property type="evidence" value="ECO:0007669"/>
    <property type="project" value="TreeGrafter"/>
</dbReference>
<keyword evidence="1" id="KW-1133">Transmembrane helix</keyword>
<evidence type="ECO:0000313" key="4">
    <source>
        <dbReference type="Proteomes" id="UP000835052"/>
    </source>
</evidence>
<protein>
    <recommendedName>
        <fullName evidence="5">PSI domain-containing protein</fullName>
    </recommendedName>
</protein>
<reference evidence="3" key="1">
    <citation type="submission" date="2020-10" db="EMBL/GenBank/DDBJ databases">
        <authorList>
            <person name="Kikuchi T."/>
        </authorList>
    </citation>
    <scope>NUCLEOTIDE SEQUENCE</scope>
    <source>
        <strain evidence="3">NKZ352</strain>
    </source>
</reference>
<keyword evidence="1" id="KW-0812">Transmembrane</keyword>
<evidence type="ECO:0000313" key="3">
    <source>
        <dbReference type="EMBL" id="CAD6188369.1"/>
    </source>
</evidence>
<dbReference type="GO" id="GO:0005634">
    <property type="term" value="C:nucleus"/>
    <property type="evidence" value="ECO:0007669"/>
    <property type="project" value="TreeGrafter"/>
</dbReference>
<evidence type="ECO:0008006" key="5">
    <source>
        <dbReference type="Google" id="ProtNLM"/>
    </source>
</evidence>
<dbReference type="InterPro" id="IPR052304">
    <property type="entry name" value="PTTG1IP"/>
</dbReference>
<dbReference type="Proteomes" id="UP000835052">
    <property type="component" value="Unassembled WGS sequence"/>
</dbReference>
<evidence type="ECO:0000256" key="2">
    <source>
        <dbReference type="SAM" id="SignalP"/>
    </source>
</evidence>
<dbReference type="PANTHER" id="PTHR15191">
    <property type="entry name" value="PROTEIN CBG20567"/>
    <property type="match status" value="1"/>
</dbReference>
<gene>
    <name evidence="3" type="ORF">CAUJ_LOCUS4288</name>
</gene>
<dbReference type="OrthoDB" id="5829916at2759"/>